<dbReference type="Pfam" id="PF00211">
    <property type="entry name" value="Guanylate_cyc"/>
    <property type="match status" value="1"/>
</dbReference>
<dbReference type="GO" id="GO:0006171">
    <property type="term" value="P:cAMP biosynthetic process"/>
    <property type="evidence" value="ECO:0007669"/>
    <property type="project" value="TreeGrafter"/>
</dbReference>
<proteinExistence type="predicted"/>
<keyword evidence="11" id="KW-0472">Membrane</keyword>
<dbReference type="SUPFAM" id="SSF55073">
    <property type="entry name" value="Nucleotide cyclase"/>
    <property type="match status" value="1"/>
</dbReference>
<evidence type="ECO:0000256" key="4">
    <source>
        <dbReference type="ARBA" id="ARBA00012201"/>
    </source>
</evidence>
<dbReference type="GO" id="GO:0005524">
    <property type="term" value="F:ATP binding"/>
    <property type="evidence" value="ECO:0007669"/>
    <property type="project" value="UniProtKB-KW"/>
</dbReference>
<organism evidence="14 15">
    <name type="scientific">Monopterus albus</name>
    <name type="common">Swamp eel</name>
    <dbReference type="NCBI Taxonomy" id="43700"/>
    <lineage>
        <taxon>Eukaryota</taxon>
        <taxon>Metazoa</taxon>
        <taxon>Chordata</taxon>
        <taxon>Craniata</taxon>
        <taxon>Vertebrata</taxon>
        <taxon>Euteleostomi</taxon>
        <taxon>Actinopterygii</taxon>
        <taxon>Neopterygii</taxon>
        <taxon>Teleostei</taxon>
        <taxon>Neoteleostei</taxon>
        <taxon>Acanthomorphata</taxon>
        <taxon>Anabantaria</taxon>
        <taxon>Synbranchiformes</taxon>
        <taxon>Synbranchidae</taxon>
        <taxon>Monopterus</taxon>
    </lineage>
</organism>
<accession>A0A3Q3Q0H7</accession>
<dbReference type="Ensembl" id="ENSMALT00000001602.1">
    <property type="protein sequence ID" value="ENSMALP00000001550.1"/>
    <property type="gene ID" value="ENSMALG00000001150.1"/>
</dbReference>
<reference evidence="14" key="2">
    <citation type="submission" date="2025-09" db="UniProtKB">
        <authorList>
            <consortium name="Ensembl"/>
        </authorList>
    </citation>
    <scope>IDENTIFICATION</scope>
</reference>
<dbReference type="Proteomes" id="UP000261600">
    <property type="component" value="Unplaced"/>
</dbReference>
<sequence>MGSTPAQLSVRRVCCTAVFQKWQFDIWSWDVDIANSLEAAGVPQIHISRATLDCLGGDYETEAGNGQERNEFLRKHNIDTYLICSVPQPPKVRRPSYDKMTTWSAELPFGDILEMNFVRIMETFYQESQT</sequence>
<dbReference type="GO" id="GO:0035556">
    <property type="term" value="P:intracellular signal transduction"/>
    <property type="evidence" value="ECO:0007669"/>
    <property type="project" value="InterPro"/>
</dbReference>
<evidence type="ECO:0000256" key="10">
    <source>
        <dbReference type="ARBA" id="ARBA00022989"/>
    </source>
</evidence>
<dbReference type="Gene3D" id="3.30.70.1230">
    <property type="entry name" value="Nucleotide cyclase"/>
    <property type="match status" value="1"/>
</dbReference>
<dbReference type="GO" id="GO:0005886">
    <property type="term" value="C:plasma membrane"/>
    <property type="evidence" value="ECO:0007669"/>
    <property type="project" value="TreeGrafter"/>
</dbReference>
<evidence type="ECO:0000256" key="11">
    <source>
        <dbReference type="ARBA" id="ARBA00023136"/>
    </source>
</evidence>
<comment type="subcellular location">
    <subcellularLocation>
        <location evidence="3">Membrane</location>
        <topology evidence="3">Multi-pass membrane protein</topology>
    </subcellularLocation>
</comment>
<dbReference type="AlphaFoldDB" id="A0A3Q3Q0H7"/>
<keyword evidence="6" id="KW-0479">Metal-binding</keyword>
<dbReference type="GO" id="GO:0004016">
    <property type="term" value="F:adenylate cyclase activity"/>
    <property type="evidence" value="ECO:0007669"/>
    <property type="project" value="UniProtKB-EC"/>
</dbReference>
<evidence type="ECO:0000313" key="14">
    <source>
        <dbReference type="Ensembl" id="ENSMALP00000001550.1"/>
    </source>
</evidence>
<evidence type="ECO:0000259" key="13">
    <source>
        <dbReference type="Pfam" id="PF00211"/>
    </source>
</evidence>
<evidence type="ECO:0000256" key="12">
    <source>
        <dbReference type="ARBA" id="ARBA00023239"/>
    </source>
</evidence>
<comment type="cofactor">
    <cofactor evidence="2">
        <name>Mn(2+)</name>
        <dbReference type="ChEBI" id="CHEBI:29035"/>
    </cofactor>
</comment>
<evidence type="ECO:0000256" key="6">
    <source>
        <dbReference type="ARBA" id="ARBA00022723"/>
    </source>
</evidence>
<keyword evidence="9" id="KW-0460">Magnesium</keyword>
<keyword evidence="5" id="KW-0812">Transmembrane</keyword>
<evidence type="ECO:0000256" key="2">
    <source>
        <dbReference type="ARBA" id="ARBA00001936"/>
    </source>
</evidence>
<dbReference type="PANTHER" id="PTHR45627:SF15">
    <property type="entry name" value="ADENYLATE CYCLASE"/>
    <property type="match status" value="1"/>
</dbReference>
<dbReference type="InterPro" id="IPR029787">
    <property type="entry name" value="Nucleotide_cyclase"/>
</dbReference>
<evidence type="ECO:0000313" key="15">
    <source>
        <dbReference type="Proteomes" id="UP000261600"/>
    </source>
</evidence>
<evidence type="ECO:0000256" key="8">
    <source>
        <dbReference type="ARBA" id="ARBA00022840"/>
    </source>
</evidence>
<evidence type="ECO:0000256" key="7">
    <source>
        <dbReference type="ARBA" id="ARBA00022741"/>
    </source>
</evidence>
<protein>
    <recommendedName>
        <fullName evidence="4">adenylate cyclase</fullName>
        <ecNumber evidence="4">4.6.1.1</ecNumber>
    </recommendedName>
</protein>
<dbReference type="PANTHER" id="PTHR45627">
    <property type="entry name" value="ADENYLATE CYCLASE TYPE 1"/>
    <property type="match status" value="1"/>
</dbReference>
<dbReference type="GO" id="GO:0007189">
    <property type="term" value="P:adenylate cyclase-activating G protein-coupled receptor signaling pathway"/>
    <property type="evidence" value="ECO:0007669"/>
    <property type="project" value="TreeGrafter"/>
</dbReference>
<evidence type="ECO:0000256" key="1">
    <source>
        <dbReference type="ARBA" id="ARBA00001593"/>
    </source>
</evidence>
<name>A0A3Q3Q0H7_MONAL</name>
<keyword evidence="8" id="KW-0067">ATP-binding</keyword>
<feature type="domain" description="Guanylate cyclase" evidence="13">
    <location>
        <begin position="13"/>
        <end position="83"/>
    </location>
</feature>
<dbReference type="STRING" id="43700.ENSMALP00000001550"/>
<evidence type="ECO:0000256" key="5">
    <source>
        <dbReference type="ARBA" id="ARBA00022692"/>
    </source>
</evidence>
<comment type="catalytic activity">
    <reaction evidence="1">
        <text>ATP = 3',5'-cyclic AMP + diphosphate</text>
        <dbReference type="Rhea" id="RHEA:15389"/>
        <dbReference type="ChEBI" id="CHEBI:30616"/>
        <dbReference type="ChEBI" id="CHEBI:33019"/>
        <dbReference type="ChEBI" id="CHEBI:58165"/>
        <dbReference type="EC" id="4.6.1.1"/>
    </reaction>
</comment>
<evidence type="ECO:0000256" key="3">
    <source>
        <dbReference type="ARBA" id="ARBA00004141"/>
    </source>
</evidence>
<reference evidence="14" key="1">
    <citation type="submission" date="2025-08" db="UniProtKB">
        <authorList>
            <consortium name="Ensembl"/>
        </authorList>
    </citation>
    <scope>IDENTIFICATION</scope>
</reference>
<keyword evidence="12" id="KW-0456">Lyase</keyword>
<keyword evidence="7" id="KW-0547">Nucleotide-binding</keyword>
<evidence type="ECO:0000256" key="9">
    <source>
        <dbReference type="ARBA" id="ARBA00022842"/>
    </source>
</evidence>
<dbReference type="InterPro" id="IPR001054">
    <property type="entry name" value="A/G_cyclase"/>
</dbReference>
<dbReference type="GO" id="GO:0046872">
    <property type="term" value="F:metal ion binding"/>
    <property type="evidence" value="ECO:0007669"/>
    <property type="project" value="UniProtKB-KW"/>
</dbReference>
<dbReference type="EC" id="4.6.1.1" evidence="4"/>
<keyword evidence="15" id="KW-1185">Reference proteome</keyword>
<keyword evidence="10" id="KW-1133">Transmembrane helix</keyword>